<keyword evidence="2" id="KW-1185">Reference proteome</keyword>
<dbReference type="Proteomes" id="UP000436047">
    <property type="component" value="Unassembled WGS sequence"/>
</dbReference>
<sequence length="313" mass="36819">MIISASRRTDIPTYYSEWLFNRFKEEYVLVRNPMNIHQIGQINLSPDVVDGIVFWTKNPVPMLHRLSELDKYNYYFQFTLNAYDRDVEPNIPSKNNVIIPAFQQLSKAIGKDRVIWRYDPIFFNERYTMEYHCKYFRVLASKIGEYTEKCTVSFLDLYRNTARNTQPLKIQQETKEQQLEIMQIFSEISKEYGFYIDTCAEAIDLEKFSIAHAHCIDKERFERLGKCKLSVEKDPNQRPECGCIASIDIGTYNTCRNGCLYCYANYSHNTVMRNTQIHNPISPLLFGEVGPDDVIKERKVKSCKECQMTLFDL</sequence>
<evidence type="ECO:0000313" key="1">
    <source>
        <dbReference type="EMBL" id="MSS91177.1"/>
    </source>
</evidence>
<evidence type="ECO:0000313" key="2">
    <source>
        <dbReference type="Proteomes" id="UP000436047"/>
    </source>
</evidence>
<dbReference type="InterPro" id="IPR014998">
    <property type="entry name" value="DUF1848"/>
</dbReference>
<protein>
    <submittedName>
        <fullName evidence="1">DUF1848 domain-containing protein</fullName>
    </submittedName>
</protein>
<comment type="caution">
    <text evidence="1">The sequence shown here is derived from an EMBL/GenBank/DDBJ whole genome shotgun (WGS) entry which is preliminary data.</text>
</comment>
<proteinExistence type="predicted"/>
<dbReference type="AlphaFoldDB" id="A0A6N7WKZ2"/>
<dbReference type="GeneID" id="86056059"/>
<dbReference type="RefSeq" id="WP_154467535.1">
    <property type="nucleotide sequence ID" value="NZ_VUMI01000058.1"/>
</dbReference>
<dbReference type="EMBL" id="VUMI01000058">
    <property type="protein sequence ID" value="MSS91177.1"/>
    <property type="molecule type" value="Genomic_DNA"/>
</dbReference>
<dbReference type="Pfam" id="PF08902">
    <property type="entry name" value="DUF1848"/>
    <property type="match status" value="1"/>
</dbReference>
<gene>
    <name evidence="1" type="ORF">FYJ45_23935</name>
</gene>
<organism evidence="1 2">
    <name type="scientific">Eisenbergiella porci</name>
    <dbReference type="NCBI Taxonomy" id="2652274"/>
    <lineage>
        <taxon>Bacteria</taxon>
        <taxon>Bacillati</taxon>
        <taxon>Bacillota</taxon>
        <taxon>Clostridia</taxon>
        <taxon>Lachnospirales</taxon>
        <taxon>Lachnospiraceae</taxon>
        <taxon>Eisenbergiella</taxon>
    </lineage>
</organism>
<name>A0A6N7WKZ2_9FIRM</name>
<accession>A0A6N7WKZ2</accession>
<reference evidence="1 2" key="1">
    <citation type="submission" date="2019-08" db="EMBL/GenBank/DDBJ databases">
        <title>In-depth cultivation of the pig gut microbiome towards novel bacterial diversity and tailored functional studies.</title>
        <authorList>
            <person name="Wylensek D."/>
            <person name="Hitch T.C.A."/>
            <person name="Clavel T."/>
        </authorList>
    </citation>
    <scope>NUCLEOTIDE SEQUENCE [LARGE SCALE GENOMIC DNA]</scope>
    <source>
        <strain evidence="1 2">WCA-389-WT-23B</strain>
    </source>
</reference>